<keyword evidence="2" id="KW-1133">Transmembrane helix</keyword>
<protein>
    <recommendedName>
        <fullName evidence="3">DUF6821 domain-containing protein</fullName>
    </recommendedName>
</protein>
<sequence>MEEIEDWEMVVHNSLESSLVDSTLGKIEGGDESSQSLIKLDYFDLGSSSVDSESILKSEVKNSSDLLLDFSSDGVNLEKVVDFEGKQELGIDGIEVESKGTVDSEEIRDFGGNDDKGCEESLEKDVGFEGNSEIQGIDVESGNDSGETLLESKSDVSQLENLGGEMVCANVEQTGDNDGIEKRTELSAGDEVEGGGEDGGSELGSVEEEKRGIVWWKLPFELLKFCAFRVSPVWTISVAAAIMGFVILRRRLSGMKRKSRSIPIKLSVEDKKVSQFMTRAARLNEAFSVVRRVPIVRPLMPASGVTPWPAMNMR</sequence>
<dbReference type="InterPro" id="IPR045883">
    <property type="entry name" value="At4g13530-like"/>
</dbReference>
<name>A0A2G5EHG9_AQUCA</name>
<dbReference type="AlphaFoldDB" id="A0A2G5EHG9"/>
<evidence type="ECO:0000256" key="2">
    <source>
        <dbReference type="SAM" id="Phobius"/>
    </source>
</evidence>
<keyword evidence="5" id="KW-1185">Reference proteome</keyword>
<feature type="compositionally biased region" description="Acidic residues" evidence="1">
    <location>
        <begin position="188"/>
        <end position="200"/>
    </location>
</feature>
<dbReference type="InterPro" id="IPR049224">
    <property type="entry name" value="DUF6821"/>
</dbReference>
<dbReference type="Proteomes" id="UP000230069">
    <property type="component" value="Unassembled WGS sequence"/>
</dbReference>
<feature type="transmembrane region" description="Helical" evidence="2">
    <location>
        <begin position="227"/>
        <end position="248"/>
    </location>
</feature>
<dbReference type="EMBL" id="KZ305025">
    <property type="protein sequence ID" value="PIA55141.1"/>
    <property type="molecule type" value="Genomic_DNA"/>
</dbReference>
<dbReference type="FunCoup" id="A0A2G5EHG9">
    <property type="interactions" value="15"/>
</dbReference>
<keyword evidence="2" id="KW-0472">Membrane</keyword>
<keyword evidence="2" id="KW-0812">Transmembrane</keyword>
<dbReference type="Pfam" id="PF20705">
    <property type="entry name" value="DUF6821"/>
    <property type="match status" value="1"/>
</dbReference>
<dbReference type="STRING" id="218851.A0A2G5EHG9"/>
<evidence type="ECO:0000313" key="5">
    <source>
        <dbReference type="Proteomes" id="UP000230069"/>
    </source>
</evidence>
<reference evidence="4 5" key="1">
    <citation type="submission" date="2017-09" db="EMBL/GenBank/DDBJ databases">
        <title>WGS assembly of Aquilegia coerulea Goldsmith.</title>
        <authorList>
            <person name="Hodges S."/>
            <person name="Kramer E."/>
            <person name="Nordborg M."/>
            <person name="Tomkins J."/>
            <person name="Borevitz J."/>
            <person name="Derieg N."/>
            <person name="Yan J."/>
            <person name="Mihaltcheva S."/>
            <person name="Hayes R.D."/>
            <person name="Rokhsar D."/>
        </authorList>
    </citation>
    <scope>NUCLEOTIDE SEQUENCE [LARGE SCALE GENOMIC DNA]</scope>
    <source>
        <strain evidence="5">cv. Goldsmith</strain>
    </source>
</reference>
<dbReference type="InParanoid" id="A0A2G5EHG9"/>
<gene>
    <name evidence="4" type="ORF">AQUCO_00800103v1</name>
</gene>
<accession>A0A2G5EHG9</accession>
<evidence type="ECO:0000259" key="3">
    <source>
        <dbReference type="Pfam" id="PF20705"/>
    </source>
</evidence>
<dbReference type="OrthoDB" id="1931521at2759"/>
<evidence type="ECO:0000313" key="4">
    <source>
        <dbReference type="EMBL" id="PIA55141.1"/>
    </source>
</evidence>
<proteinExistence type="predicted"/>
<feature type="region of interest" description="Disordered" evidence="1">
    <location>
        <begin position="177"/>
        <end position="205"/>
    </location>
</feature>
<organism evidence="4 5">
    <name type="scientific">Aquilegia coerulea</name>
    <name type="common">Rocky mountain columbine</name>
    <dbReference type="NCBI Taxonomy" id="218851"/>
    <lineage>
        <taxon>Eukaryota</taxon>
        <taxon>Viridiplantae</taxon>
        <taxon>Streptophyta</taxon>
        <taxon>Embryophyta</taxon>
        <taxon>Tracheophyta</taxon>
        <taxon>Spermatophyta</taxon>
        <taxon>Magnoliopsida</taxon>
        <taxon>Ranunculales</taxon>
        <taxon>Ranunculaceae</taxon>
        <taxon>Thalictroideae</taxon>
        <taxon>Aquilegia</taxon>
    </lineage>
</organism>
<feature type="domain" description="DUF6821" evidence="3">
    <location>
        <begin position="221"/>
        <end position="298"/>
    </location>
</feature>
<dbReference type="PANTHER" id="PTHR33646:SF6">
    <property type="entry name" value="TRANSMEMBRANE PROTEIN"/>
    <property type="match status" value="1"/>
</dbReference>
<evidence type="ECO:0000256" key="1">
    <source>
        <dbReference type="SAM" id="MobiDB-lite"/>
    </source>
</evidence>
<dbReference type="PANTHER" id="PTHR33646">
    <property type="entry name" value="GB|AAF00631.1"/>
    <property type="match status" value="1"/>
</dbReference>